<keyword evidence="2" id="KW-1185">Reference proteome</keyword>
<proteinExistence type="predicted"/>
<dbReference type="OrthoDB" id="7553004at2759"/>
<dbReference type="Proteomes" id="UP000801492">
    <property type="component" value="Unassembled WGS sequence"/>
</dbReference>
<reference evidence="1" key="1">
    <citation type="submission" date="2019-08" db="EMBL/GenBank/DDBJ databases">
        <title>The genome of the North American firefly Photinus pyralis.</title>
        <authorList>
            <consortium name="Photinus pyralis genome working group"/>
            <person name="Fallon T.R."/>
            <person name="Sander Lower S.E."/>
            <person name="Weng J.-K."/>
        </authorList>
    </citation>
    <scope>NUCLEOTIDE SEQUENCE</scope>
    <source>
        <strain evidence="1">TRF0915ILg1</strain>
        <tissue evidence="1">Whole body</tissue>
    </source>
</reference>
<organism evidence="1 2">
    <name type="scientific">Ignelater luminosus</name>
    <name type="common">Cucubano</name>
    <name type="synonym">Pyrophorus luminosus</name>
    <dbReference type="NCBI Taxonomy" id="2038154"/>
    <lineage>
        <taxon>Eukaryota</taxon>
        <taxon>Metazoa</taxon>
        <taxon>Ecdysozoa</taxon>
        <taxon>Arthropoda</taxon>
        <taxon>Hexapoda</taxon>
        <taxon>Insecta</taxon>
        <taxon>Pterygota</taxon>
        <taxon>Neoptera</taxon>
        <taxon>Endopterygota</taxon>
        <taxon>Coleoptera</taxon>
        <taxon>Polyphaga</taxon>
        <taxon>Elateriformia</taxon>
        <taxon>Elateroidea</taxon>
        <taxon>Elateridae</taxon>
        <taxon>Agrypninae</taxon>
        <taxon>Pyrophorini</taxon>
        <taxon>Ignelater</taxon>
    </lineage>
</organism>
<evidence type="ECO:0000313" key="2">
    <source>
        <dbReference type="Proteomes" id="UP000801492"/>
    </source>
</evidence>
<dbReference type="EMBL" id="VTPC01016474">
    <property type="protein sequence ID" value="KAF2892010.1"/>
    <property type="molecule type" value="Genomic_DNA"/>
</dbReference>
<dbReference type="PANTHER" id="PTHR47331">
    <property type="entry name" value="PHD-TYPE DOMAIN-CONTAINING PROTEIN"/>
    <property type="match status" value="1"/>
</dbReference>
<dbReference type="Pfam" id="PF05380">
    <property type="entry name" value="Peptidase_A17"/>
    <property type="match status" value="1"/>
</dbReference>
<name>A0A8K0CR02_IGNLU</name>
<protein>
    <submittedName>
        <fullName evidence="1">Uncharacterized protein</fullName>
    </submittedName>
</protein>
<gene>
    <name evidence="1" type="ORF">ILUMI_14163</name>
</gene>
<dbReference type="AlphaFoldDB" id="A0A8K0CR02"/>
<comment type="caution">
    <text evidence="1">The sequence shown here is derived from an EMBL/GenBank/DDBJ whole genome shotgun (WGS) entry which is preliminary data.</text>
</comment>
<evidence type="ECO:0000313" key="1">
    <source>
        <dbReference type="EMBL" id="KAF2892010.1"/>
    </source>
</evidence>
<accession>A0A8K0CR02</accession>
<dbReference type="PANTHER" id="PTHR47331:SF1">
    <property type="entry name" value="GAG-LIKE PROTEIN"/>
    <property type="match status" value="1"/>
</dbReference>
<sequence length="152" mass="17399">MANETENNQLTILYRKRGQLKRKLTDFESFIPTFEDQFSSSLARSDVIDLEVASLKQLTIPRLELCGAHHPSRLPKSVKATLKVNLIRSYAWTDSTITLAWMRTLPNCLKVFVSDRVAEIQENCKDVIWRQVPTADNPTDVLSREISPLKLI</sequence>
<dbReference type="InterPro" id="IPR008042">
    <property type="entry name" value="Retrotrans_Pao"/>
</dbReference>